<proteinExistence type="predicted"/>
<evidence type="ECO:0000259" key="2">
    <source>
        <dbReference type="SMART" id="SM00256"/>
    </source>
</evidence>
<dbReference type="PANTHER" id="PTHR47993">
    <property type="entry name" value="OS09G0372900 PROTEIN-RELATED"/>
    <property type="match status" value="1"/>
</dbReference>
<dbReference type="EMBL" id="JAEFBK010000008">
    <property type="protein sequence ID" value="KAG7577922.1"/>
    <property type="molecule type" value="Genomic_DNA"/>
</dbReference>
<evidence type="ECO:0000313" key="3">
    <source>
        <dbReference type="EMBL" id="KAG7577922.1"/>
    </source>
</evidence>
<dbReference type="PANTHER" id="PTHR47993:SF147">
    <property type="entry name" value="F-BOX ASSOCIATED DOMAIN-CONTAINING PROTEIN"/>
    <property type="match status" value="1"/>
</dbReference>
<feature type="region of interest" description="Disordered" evidence="1">
    <location>
        <begin position="712"/>
        <end position="739"/>
    </location>
</feature>
<keyword evidence="4" id="KW-1185">Reference proteome</keyword>
<dbReference type="Pfam" id="PF00646">
    <property type="entry name" value="F-box"/>
    <property type="match status" value="1"/>
</dbReference>
<organism evidence="3 4">
    <name type="scientific">Arabidopsis thaliana x Arabidopsis arenosa</name>
    <dbReference type="NCBI Taxonomy" id="1240361"/>
    <lineage>
        <taxon>Eukaryota</taxon>
        <taxon>Viridiplantae</taxon>
        <taxon>Streptophyta</taxon>
        <taxon>Embryophyta</taxon>
        <taxon>Tracheophyta</taxon>
        <taxon>Spermatophyta</taxon>
        <taxon>Magnoliopsida</taxon>
        <taxon>eudicotyledons</taxon>
        <taxon>Gunneridae</taxon>
        <taxon>Pentapetalae</taxon>
        <taxon>rosids</taxon>
        <taxon>malvids</taxon>
        <taxon>Brassicales</taxon>
        <taxon>Brassicaceae</taxon>
        <taxon>Camelineae</taxon>
        <taxon>Arabidopsis</taxon>
    </lineage>
</organism>
<dbReference type="InterPro" id="IPR001810">
    <property type="entry name" value="F-box_dom"/>
</dbReference>
<reference evidence="3 4" key="1">
    <citation type="submission" date="2020-12" db="EMBL/GenBank/DDBJ databases">
        <title>Concerted genomic and epigenomic changes stabilize Arabidopsis allopolyploids.</title>
        <authorList>
            <person name="Chen Z."/>
        </authorList>
    </citation>
    <scope>NUCLEOTIDE SEQUENCE [LARGE SCALE GENOMIC DNA]</scope>
    <source>
        <strain evidence="3">Allo738</strain>
        <tissue evidence="3">Leaf</tissue>
    </source>
</reference>
<feature type="domain" description="F-box" evidence="2">
    <location>
        <begin position="7"/>
        <end position="47"/>
    </location>
</feature>
<evidence type="ECO:0000313" key="4">
    <source>
        <dbReference type="Proteomes" id="UP000694240"/>
    </source>
</evidence>
<dbReference type="NCBIfam" id="TIGR01640">
    <property type="entry name" value="F_box_assoc_1"/>
    <property type="match status" value="2"/>
</dbReference>
<accession>A0A8T2AXG3</accession>
<dbReference type="InterPro" id="IPR006527">
    <property type="entry name" value="F-box-assoc_dom_typ1"/>
</dbReference>
<dbReference type="AlphaFoldDB" id="A0A8T2AXG3"/>
<sequence>MTMMSDLSKDLVEEILSKAPITSLGAVRSTSKQWNASSKDRLLCKAEPREQYLRFMVMDHRFLSMTFNLHGILKGDGEVFVRPSIKEVGDIVNQIDISKVFHCDGLVSCVANDNSSLVVWNPYLGQTKWIEAREPHDESDMFALGYDKNHKILRLYDEYYNYKFYNLKTESWGEEDYLPGWDIDSYNRGVALNGNTYFLTQEQRAKDKYRVYLLCFDFTTETFGEFLAMPFKYHRKYIGTLSCVGKEKLAALYQRWDTGEMAIWVTTKIESNEVLWRNLFKVDMEPLIRFGFQYCRDEAGSFFIDEEKKLAVVFNLDRKSDKRTKKKRCYHTAYIVGEKGYLRKVVLGEAVEVREGVYRSALVCSSSYVPSLEKINQIEEEEEEDKKRKRKSKRLCSMKFNLHGILNEDGLEFVVPSIKEVGILLNNRVEISKVFYCAGLLLCVTKDELRLVVWNPYLGQTRWINTKTTTGVPIYALGCDNNKNHKILSFFYDRSSYEIYDFKSDSWRAFNVMPNWYMDWYRQGTSLDGNTYFWTRERKKGYDSDEDEDTSPYFLICFDFTAERFGKLLDLPFTLDFVSEDNGILYCVKEEKLAALYQQFDTTMIEIWITTKIEPNAVSWTPFLKVDIEPLLGHYFQFNEDDCCFFIDEEKKLAVVIHADGFVEGKIICRTTSFIIGENGYLKKVNLGEETYDYPLVCSYVPSSVQINQIAGSEGRGNKRKRKSKGKGRPAGRDLTNKV</sequence>
<dbReference type="Proteomes" id="UP000694240">
    <property type="component" value="Chromosome 8"/>
</dbReference>
<evidence type="ECO:0000256" key="1">
    <source>
        <dbReference type="SAM" id="MobiDB-lite"/>
    </source>
</evidence>
<protein>
    <submittedName>
        <fullName evidence="3">F-box associated domain type 1</fullName>
    </submittedName>
</protein>
<gene>
    <name evidence="3" type="ORF">ISN45_Aa03g021510</name>
</gene>
<dbReference type="SMART" id="SM00256">
    <property type="entry name" value="FBOX"/>
    <property type="match status" value="1"/>
</dbReference>
<name>A0A8T2AXG3_9BRAS</name>
<comment type="caution">
    <text evidence="3">The sequence shown here is derived from an EMBL/GenBank/DDBJ whole genome shotgun (WGS) entry which is preliminary data.</text>
</comment>
<dbReference type="Pfam" id="PF07734">
    <property type="entry name" value="FBA_1"/>
    <property type="match status" value="2"/>
</dbReference>
<feature type="compositionally biased region" description="Basic residues" evidence="1">
    <location>
        <begin position="718"/>
        <end position="730"/>
    </location>
</feature>
<dbReference type="InterPro" id="IPR050233">
    <property type="entry name" value="A_thaliana_F-box"/>
</dbReference>
<dbReference type="InterPro" id="IPR017451">
    <property type="entry name" value="F-box-assoc_interact_dom"/>
</dbReference>